<dbReference type="STRING" id="662479.C440_04953"/>
<sequence length="134" mass="13885">MTVFDLPESVSINDAAGFPLAAVGAVVATEIGSVTLYGHDLASAVSTDIGVSIAAVLYIVSIAVAWITNGRSLDDFSSRGDDADLKRLLVLAAPVLMGLHEFVPALNDLVTSNTFVATFAALLFVGAYALVAHY</sequence>
<keyword evidence="1" id="KW-0812">Transmembrane</keyword>
<gene>
    <name evidence="2" type="ORF">C440_04953</name>
</gene>
<name>M0IKU0_9EURY</name>
<keyword evidence="1" id="KW-0472">Membrane</keyword>
<protein>
    <submittedName>
        <fullName evidence="2">Uncharacterized protein</fullName>
    </submittedName>
</protein>
<feature type="transmembrane region" description="Helical" evidence="1">
    <location>
        <begin position="112"/>
        <end position="131"/>
    </location>
</feature>
<feature type="transmembrane region" description="Helical" evidence="1">
    <location>
        <begin position="49"/>
        <end position="67"/>
    </location>
</feature>
<evidence type="ECO:0000313" key="3">
    <source>
        <dbReference type="Proteomes" id="UP000011550"/>
    </source>
</evidence>
<accession>M0IKU0</accession>
<evidence type="ECO:0000256" key="1">
    <source>
        <dbReference type="SAM" id="Phobius"/>
    </source>
</evidence>
<dbReference type="AlphaFoldDB" id="M0IKU0"/>
<dbReference type="Proteomes" id="UP000011550">
    <property type="component" value="Unassembled WGS sequence"/>
</dbReference>
<comment type="caution">
    <text evidence="2">The sequence shown here is derived from an EMBL/GenBank/DDBJ whole genome shotgun (WGS) entry which is preliminary data.</text>
</comment>
<proteinExistence type="predicted"/>
<keyword evidence="1" id="KW-1133">Transmembrane helix</keyword>
<organism evidence="2 3">
    <name type="scientific">Haloferax mucosum ATCC BAA-1512</name>
    <dbReference type="NCBI Taxonomy" id="662479"/>
    <lineage>
        <taxon>Archaea</taxon>
        <taxon>Methanobacteriati</taxon>
        <taxon>Methanobacteriota</taxon>
        <taxon>Stenosarchaea group</taxon>
        <taxon>Halobacteria</taxon>
        <taxon>Halobacteriales</taxon>
        <taxon>Haloferacaceae</taxon>
        <taxon>Haloferax</taxon>
    </lineage>
</organism>
<dbReference type="Pfam" id="PF26064">
    <property type="entry name" value="DUF8023"/>
    <property type="match status" value="1"/>
</dbReference>
<dbReference type="EMBL" id="AOLN01000007">
    <property type="protein sequence ID" value="ELZ96468.1"/>
    <property type="molecule type" value="Genomic_DNA"/>
</dbReference>
<keyword evidence="3" id="KW-1185">Reference proteome</keyword>
<reference evidence="2 3" key="1">
    <citation type="journal article" date="2014" name="PLoS Genet.">
        <title>Phylogenetically driven sequencing of extremely halophilic archaea reveals strategies for static and dynamic osmo-response.</title>
        <authorList>
            <person name="Becker E.A."/>
            <person name="Seitzer P.M."/>
            <person name="Tritt A."/>
            <person name="Larsen D."/>
            <person name="Krusor M."/>
            <person name="Yao A.I."/>
            <person name="Wu D."/>
            <person name="Madern D."/>
            <person name="Eisen J.A."/>
            <person name="Darling A.E."/>
            <person name="Facciotti M.T."/>
        </authorList>
    </citation>
    <scope>NUCLEOTIDE SEQUENCE [LARGE SCALE GENOMIC DNA]</scope>
    <source>
        <strain evidence="2 3">ATCC BAA-1512</strain>
    </source>
</reference>
<dbReference type="PATRIC" id="fig|662479.7.peg.1015"/>
<evidence type="ECO:0000313" key="2">
    <source>
        <dbReference type="EMBL" id="ELZ96468.1"/>
    </source>
</evidence>
<dbReference type="RefSeq" id="WP_008318813.1">
    <property type="nucleotide sequence ID" value="NZ_AOLN01000007.1"/>
</dbReference>
<dbReference type="InterPro" id="IPR058336">
    <property type="entry name" value="VP3-like_halobact-type"/>
</dbReference>